<dbReference type="InterPro" id="IPR029068">
    <property type="entry name" value="Glyas_Bleomycin-R_OHBP_Dase"/>
</dbReference>
<accession>A0ABW8ML01</accession>
<keyword evidence="8" id="KW-1185">Reference proteome</keyword>
<dbReference type="PANTHER" id="PTHR46036:SF5">
    <property type="entry name" value="LACTOYLGLUTATHIONE LYASE"/>
    <property type="match status" value="1"/>
</dbReference>
<dbReference type="Pfam" id="PF00903">
    <property type="entry name" value="Glyoxalase"/>
    <property type="match status" value="1"/>
</dbReference>
<feature type="domain" description="VOC" evidence="6">
    <location>
        <begin position="3"/>
        <end position="126"/>
    </location>
</feature>
<sequence length="131" mass="14816">MIKFLHLMIRVQALDPSIAFYRDVFGMRESHRLDFDTFTLVYLRDPESGAEIELTLNKGTTTAYTHGTGYGHVAFAVDDIESFRARLLSQGLQPGDLKSLTHNGAIAARFFFITDPDGYKIEVLSREGHYI</sequence>
<organism evidence="7 8">
    <name type="scientific">Caballeronia udeis</name>
    <dbReference type="NCBI Taxonomy" id="1232866"/>
    <lineage>
        <taxon>Bacteria</taxon>
        <taxon>Pseudomonadati</taxon>
        <taxon>Pseudomonadota</taxon>
        <taxon>Betaproteobacteria</taxon>
        <taxon>Burkholderiales</taxon>
        <taxon>Burkholderiaceae</taxon>
        <taxon>Caballeronia</taxon>
    </lineage>
</organism>
<dbReference type="Gene3D" id="3.10.180.10">
    <property type="entry name" value="2,3-Dihydroxybiphenyl 1,2-Dioxygenase, domain 1"/>
    <property type="match status" value="1"/>
</dbReference>
<evidence type="ECO:0000313" key="8">
    <source>
        <dbReference type="Proteomes" id="UP001620514"/>
    </source>
</evidence>
<dbReference type="InterPro" id="IPR004360">
    <property type="entry name" value="Glyas_Fos-R_dOase_dom"/>
</dbReference>
<dbReference type="RefSeq" id="WP_404608010.1">
    <property type="nucleotide sequence ID" value="NZ_JBIYDN010000009.1"/>
</dbReference>
<evidence type="ECO:0000313" key="7">
    <source>
        <dbReference type="EMBL" id="MFK4443380.1"/>
    </source>
</evidence>
<dbReference type="PANTHER" id="PTHR46036">
    <property type="entry name" value="LACTOYLGLUTATHIONE LYASE"/>
    <property type="match status" value="1"/>
</dbReference>
<evidence type="ECO:0000256" key="1">
    <source>
        <dbReference type="ARBA" id="ARBA00022723"/>
    </source>
</evidence>
<evidence type="ECO:0000259" key="6">
    <source>
        <dbReference type="PROSITE" id="PS51819"/>
    </source>
</evidence>
<gene>
    <name evidence="7" type="ORF">ABH943_003402</name>
</gene>
<keyword evidence="1" id="KW-0479">Metal-binding</keyword>
<dbReference type="GO" id="GO:0004462">
    <property type="term" value="F:lactoylglutathione lyase activity"/>
    <property type="evidence" value="ECO:0007669"/>
    <property type="project" value="UniProtKB-EC"/>
</dbReference>
<protein>
    <recommendedName>
        <fullName evidence="3">Aldoketomutase</fullName>
    </recommendedName>
    <alternativeName>
        <fullName evidence="2">Ketone-aldehyde mutase</fullName>
    </alternativeName>
    <alternativeName>
        <fullName evidence="4">Methylglyoxalase</fullName>
    </alternativeName>
    <alternativeName>
        <fullName evidence="5">S-D-lactoylglutathione methylglyoxal lyase</fullName>
    </alternativeName>
</protein>
<comment type="caution">
    <text evidence="7">The sequence shown here is derived from an EMBL/GenBank/DDBJ whole genome shotgun (WGS) entry which is preliminary data.</text>
</comment>
<dbReference type="InterPro" id="IPR018146">
    <property type="entry name" value="Glyoxalase_1_CS"/>
</dbReference>
<evidence type="ECO:0000256" key="3">
    <source>
        <dbReference type="ARBA" id="ARBA00030892"/>
    </source>
</evidence>
<dbReference type="SUPFAM" id="SSF54593">
    <property type="entry name" value="Glyoxalase/Bleomycin resistance protein/Dihydroxybiphenyl dioxygenase"/>
    <property type="match status" value="1"/>
</dbReference>
<evidence type="ECO:0000256" key="5">
    <source>
        <dbReference type="ARBA" id="ARBA00033298"/>
    </source>
</evidence>
<dbReference type="PROSITE" id="PS51819">
    <property type="entry name" value="VOC"/>
    <property type="match status" value="1"/>
</dbReference>
<dbReference type="EMBL" id="JBIYDN010000009">
    <property type="protein sequence ID" value="MFK4443380.1"/>
    <property type="molecule type" value="Genomic_DNA"/>
</dbReference>
<reference evidence="7 8" key="2">
    <citation type="submission" date="2024-11" db="EMBL/GenBank/DDBJ databases">
        <title>Using genomics to understand microbial adaptation to soil warming.</title>
        <authorList>
            <person name="Deangelis K.M. PhD."/>
        </authorList>
    </citation>
    <scope>NUCLEOTIDE SEQUENCE [LARGE SCALE GENOMIC DNA]</scope>
    <source>
        <strain evidence="7 8">GAS97</strain>
    </source>
</reference>
<evidence type="ECO:0000256" key="4">
    <source>
        <dbReference type="ARBA" id="ARBA00032460"/>
    </source>
</evidence>
<dbReference type="InterPro" id="IPR037523">
    <property type="entry name" value="VOC_core"/>
</dbReference>
<reference evidence="7 8" key="1">
    <citation type="submission" date="2024-10" db="EMBL/GenBank/DDBJ databases">
        <authorList>
            <person name="Deangelis K."/>
            <person name="Huntemann M."/>
            <person name="Clum A."/>
            <person name="Wang J."/>
            <person name="Palaniappan K."/>
            <person name="Ritter S."/>
            <person name="Chen I.-M."/>
            <person name="Stamatis D."/>
            <person name="Reddy T."/>
            <person name="O'Malley R."/>
            <person name="Daum C."/>
            <person name="Ng V."/>
            <person name="Ivanova N."/>
            <person name="Kyrpides N."/>
            <person name="Woyke T."/>
        </authorList>
    </citation>
    <scope>NUCLEOTIDE SEQUENCE [LARGE SCALE GENOMIC DNA]</scope>
    <source>
        <strain evidence="7 8">GAS97</strain>
    </source>
</reference>
<keyword evidence="7" id="KW-0456">Lyase</keyword>
<proteinExistence type="predicted"/>
<name>A0ABW8ML01_9BURK</name>
<dbReference type="Proteomes" id="UP001620514">
    <property type="component" value="Unassembled WGS sequence"/>
</dbReference>
<evidence type="ECO:0000256" key="2">
    <source>
        <dbReference type="ARBA" id="ARBA00030291"/>
    </source>
</evidence>
<dbReference type="PROSITE" id="PS00935">
    <property type="entry name" value="GLYOXALASE_I_2"/>
    <property type="match status" value="1"/>
</dbReference>